<keyword evidence="7" id="KW-1185">Reference proteome</keyword>
<feature type="region of interest" description="Disordered" evidence="4">
    <location>
        <begin position="346"/>
        <end position="366"/>
    </location>
</feature>
<feature type="compositionally biased region" description="Low complexity" evidence="4">
    <location>
        <begin position="352"/>
        <end position="366"/>
    </location>
</feature>
<dbReference type="Gene3D" id="3.80.30.30">
    <property type="match status" value="1"/>
</dbReference>
<dbReference type="PROSITE" id="PS51918">
    <property type="entry name" value="RADICAL_SAM"/>
    <property type="match status" value="1"/>
</dbReference>
<dbReference type="GO" id="GO:0046872">
    <property type="term" value="F:metal ion binding"/>
    <property type="evidence" value="ECO:0007669"/>
    <property type="project" value="UniProtKB-KW"/>
</dbReference>
<proteinExistence type="predicted"/>
<dbReference type="CDD" id="cd01335">
    <property type="entry name" value="Radical_SAM"/>
    <property type="match status" value="1"/>
</dbReference>
<keyword evidence="2" id="KW-0408">Iron</keyword>
<evidence type="ECO:0000256" key="2">
    <source>
        <dbReference type="ARBA" id="ARBA00023004"/>
    </source>
</evidence>
<reference evidence="6 7" key="1">
    <citation type="submission" date="2023-03" db="EMBL/GenBank/DDBJ databases">
        <title>Complete genome sequences of several Auritidibacter ignavus strains isolated from ear infections.</title>
        <authorList>
            <person name="Baehr T."/>
            <person name="Baumhoegger A.M."/>
        </authorList>
    </citation>
    <scope>NUCLEOTIDE SEQUENCE [LARGE SCALE GENOMIC DNA]</scope>
    <source>
        <strain evidence="6 7">BABAE-6</strain>
    </source>
</reference>
<sequence length="366" mass="40533">MRWEAQTLQVDHEQLDIADGDTPSGGVQHPMVDLELSSPTPEFAHTEFHEVITKSALNKVPEASNMPFRWSINPYRGCTHACVYCYARGTHEYLDFNYGEDFDRQIVVKVNIVDALRQELKRGKWDGQTVALGTNTDPYQRAEGRYQLMPGLLAELGKAGAPVSLLTKGTLLSRDIPLLQSLAPEIPLDIGVSLAMIDPQLTEIFEPGTPSPSARLKLIEKLSSAGANVSIMAMPIIPWLTDSINAMEQLFSSVASAGATSIQTTPLFLRPGSREWFMSFIQSQYPHLLAGFQSMYSGRIYAPARYANKLRAKTRQLAHQHGLGIGAVHESEKDPDVHFRTHLPIRPVNSRPTTTQTPGTNQQALF</sequence>
<dbReference type="InterPro" id="IPR040086">
    <property type="entry name" value="MJ0683-like"/>
</dbReference>
<dbReference type="GO" id="GO:0051536">
    <property type="term" value="F:iron-sulfur cluster binding"/>
    <property type="evidence" value="ECO:0007669"/>
    <property type="project" value="UniProtKB-KW"/>
</dbReference>
<evidence type="ECO:0000313" key="7">
    <source>
        <dbReference type="Proteomes" id="UP001224674"/>
    </source>
</evidence>
<keyword evidence="1" id="KW-0479">Metal-binding</keyword>
<evidence type="ECO:0000259" key="5">
    <source>
        <dbReference type="PROSITE" id="PS51918"/>
    </source>
</evidence>
<dbReference type="InterPro" id="IPR058240">
    <property type="entry name" value="rSAM_sf"/>
</dbReference>
<dbReference type="SFLD" id="SFLDS00029">
    <property type="entry name" value="Radical_SAM"/>
    <property type="match status" value="1"/>
</dbReference>
<evidence type="ECO:0000256" key="4">
    <source>
        <dbReference type="SAM" id="MobiDB-lite"/>
    </source>
</evidence>
<dbReference type="GO" id="GO:0003824">
    <property type="term" value="F:catalytic activity"/>
    <property type="evidence" value="ECO:0007669"/>
    <property type="project" value="InterPro"/>
</dbReference>
<gene>
    <name evidence="6" type="ORF">QDX21_04465</name>
</gene>
<organism evidence="6 7">
    <name type="scientific">Auritidibacter ignavus</name>
    <dbReference type="NCBI Taxonomy" id="678932"/>
    <lineage>
        <taxon>Bacteria</taxon>
        <taxon>Bacillati</taxon>
        <taxon>Actinomycetota</taxon>
        <taxon>Actinomycetes</taxon>
        <taxon>Micrococcales</taxon>
        <taxon>Micrococcaceae</taxon>
        <taxon>Auritidibacter</taxon>
    </lineage>
</organism>
<protein>
    <submittedName>
        <fullName evidence="6">Radical SAM protein</fullName>
    </submittedName>
</protein>
<feature type="domain" description="Radical SAM core" evidence="5">
    <location>
        <begin position="64"/>
        <end position="313"/>
    </location>
</feature>
<dbReference type="SFLD" id="SFLDG01084">
    <property type="entry name" value="Uncharacterised_Radical_SAM_Su"/>
    <property type="match status" value="1"/>
</dbReference>
<dbReference type="InterPro" id="IPR007197">
    <property type="entry name" value="rSAM"/>
</dbReference>
<evidence type="ECO:0000313" key="6">
    <source>
        <dbReference type="EMBL" id="WGH94051.1"/>
    </source>
</evidence>
<dbReference type="EMBL" id="CP122566">
    <property type="protein sequence ID" value="WGH94051.1"/>
    <property type="molecule type" value="Genomic_DNA"/>
</dbReference>
<dbReference type="Pfam" id="PF04055">
    <property type="entry name" value="Radical_SAM"/>
    <property type="match status" value="1"/>
</dbReference>
<dbReference type="RefSeq" id="WP_279675242.1">
    <property type="nucleotide sequence ID" value="NZ_CP122566.1"/>
</dbReference>
<dbReference type="PANTHER" id="PTHR43432:SF3">
    <property type="entry name" value="SLR0285 PROTEIN"/>
    <property type="match status" value="1"/>
</dbReference>
<dbReference type="Proteomes" id="UP001224674">
    <property type="component" value="Chromosome"/>
</dbReference>
<keyword evidence="3" id="KW-0411">Iron-sulfur</keyword>
<evidence type="ECO:0000256" key="3">
    <source>
        <dbReference type="ARBA" id="ARBA00023014"/>
    </source>
</evidence>
<evidence type="ECO:0000256" key="1">
    <source>
        <dbReference type="ARBA" id="ARBA00022723"/>
    </source>
</evidence>
<accession>A0AAJ6DDB8</accession>
<dbReference type="SUPFAM" id="SSF102114">
    <property type="entry name" value="Radical SAM enzymes"/>
    <property type="match status" value="1"/>
</dbReference>
<name>A0AAJ6DDB8_9MICC</name>
<dbReference type="PANTHER" id="PTHR43432">
    <property type="entry name" value="SLR0285 PROTEIN"/>
    <property type="match status" value="1"/>
</dbReference>
<dbReference type="AlphaFoldDB" id="A0AAJ6DDB8"/>